<keyword evidence="3" id="KW-0539">Nucleus</keyword>
<evidence type="ECO:0000313" key="4">
    <source>
        <dbReference type="EMBL" id="KAF7723091.1"/>
    </source>
</evidence>
<dbReference type="GO" id="GO:0005634">
    <property type="term" value="C:nucleus"/>
    <property type="evidence" value="ECO:0007669"/>
    <property type="project" value="UniProtKB-SubCell"/>
</dbReference>
<name>A0A8H7ER93_9FUNG</name>
<evidence type="ECO:0000256" key="2">
    <source>
        <dbReference type="ARBA" id="ARBA00023163"/>
    </source>
</evidence>
<evidence type="ECO:0000256" key="1">
    <source>
        <dbReference type="ARBA" id="ARBA00004123"/>
    </source>
</evidence>
<dbReference type="PANTHER" id="PTHR15052">
    <property type="entry name" value="RNA POLYMERASE III TRANSCRIPTION INITIATION FACTOR COMPLEX SUBUNIT"/>
    <property type="match status" value="1"/>
</dbReference>
<dbReference type="Proteomes" id="UP000605846">
    <property type="component" value="Unassembled WGS sequence"/>
</dbReference>
<dbReference type="OrthoDB" id="4703at2759"/>
<accession>A0A8H7ER93</accession>
<keyword evidence="2" id="KW-0804">Transcription</keyword>
<dbReference type="PANTHER" id="PTHR15052:SF2">
    <property type="entry name" value="GENERAL TRANSCRIPTION FACTOR 3C POLYPEPTIDE 2"/>
    <property type="match status" value="1"/>
</dbReference>
<dbReference type="InterPro" id="IPR052416">
    <property type="entry name" value="GTF3C_component"/>
</dbReference>
<dbReference type="GO" id="GO:0000127">
    <property type="term" value="C:transcription factor TFIIIC complex"/>
    <property type="evidence" value="ECO:0007669"/>
    <property type="project" value="TreeGrafter"/>
</dbReference>
<proteinExistence type="predicted"/>
<evidence type="ECO:0000313" key="5">
    <source>
        <dbReference type="Proteomes" id="UP000605846"/>
    </source>
</evidence>
<comment type="caution">
    <text evidence="4">The sequence shown here is derived from an EMBL/GenBank/DDBJ whole genome shotgun (WGS) entry which is preliminary data.</text>
</comment>
<dbReference type="GO" id="GO:0006383">
    <property type="term" value="P:transcription by RNA polymerase III"/>
    <property type="evidence" value="ECO:0007669"/>
    <property type="project" value="TreeGrafter"/>
</dbReference>
<comment type="subcellular location">
    <subcellularLocation>
        <location evidence="1">Nucleus</location>
    </subcellularLocation>
</comment>
<sequence>MSKSKGEMNFRIAPPVNGIEKDYDGPVKDRLLPDDIQTKIAYPDIHAKWDEWEFITESDAQAYLPMPQSVPAKVTLGINSLQTVEVPYLKTVSLNKYVSNRKGHIINTAGAVWGLDFAPKDPSVDSQPFTQYLAISGYKSTLNEHHPVEDIQPDGSYLNCIQLWRCNLTAADTPDDPVLDLCFVHPYGIVLDMKWCPYGAYEEVG</sequence>
<organism evidence="4 5">
    <name type="scientific">Apophysomyces ossiformis</name>
    <dbReference type="NCBI Taxonomy" id="679940"/>
    <lineage>
        <taxon>Eukaryota</taxon>
        <taxon>Fungi</taxon>
        <taxon>Fungi incertae sedis</taxon>
        <taxon>Mucoromycota</taxon>
        <taxon>Mucoromycotina</taxon>
        <taxon>Mucoromycetes</taxon>
        <taxon>Mucorales</taxon>
        <taxon>Mucorineae</taxon>
        <taxon>Mucoraceae</taxon>
        <taxon>Apophysomyces</taxon>
    </lineage>
</organism>
<gene>
    <name evidence="4" type="ORF">EC973_002375</name>
</gene>
<keyword evidence="5" id="KW-1185">Reference proteome</keyword>
<reference evidence="4" key="1">
    <citation type="submission" date="2020-01" db="EMBL/GenBank/DDBJ databases">
        <title>Genome Sequencing of Three Apophysomyces-Like Fungal Strains Confirms a Novel Fungal Genus in the Mucoromycota with divergent Burkholderia-like Endosymbiotic Bacteria.</title>
        <authorList>
            <person name="Stajich J.E."/>
            <person name="Macias A.M."/>
            <person name="Carter-House D."/>
            <person name="Lovett B."/>
            <person name="Kasson L.R."/>
            <person name="Berry K."/>
            <person name="Grigoriev I."/>
            <person name="Chang Y."/>
            <person name="Spatafora J."/>
            <person name="Kasson M.T."/>
        </authorList>
    </citation>
    <scope>NUCLEOTIDE SEQUENCE</scope>
    <source>
        <strain evidence="4">NRRL A-21654</strain>
    </source>
</reference>
<protein>
    <submittedName>
        <fullName evidence="4">Uncharacterized protein</fullName>
    </submittedName>
</protein>
<dbReference type="EMBL" id="JABAYA010000164">
    <property type="protein sequence ID" value="KAF7723091.1"/>
    <property type="molecule type" value="Genomic_DNA"/>
</dbReference>
<evidence type="ECO:0000256" key="3">
    <source>
        <dbReference type="ARBA" id="ARBA00023242"/>
    </source>
</evidence>
<dbReference type="AlphaFoldDB" id="A0A8H7ER93"/>